<dbReference type="PANTHER" id="PTHR12226:SF2">
    <property type="entry name" value="MANNOSE-P-DOLICHOL UTILIZATION DEFECT 1 PROTEIN"/>
    <property type="match status" value="1"/>
</dbReference>
<evidence type="ECO:0000256" key="6">
    <source>
        <dbReference type="ARBA" id="ARBA00023136"/>
    </source>
</evidence>
<evidence type="ECO:0000256" key="7">
    <source>
        <dbReference type="ARBA" id="ARBA00038475"/>
    </source>
</evidence>
<evidence type="ECO:0000256" key="2">
    <source>
        <dbReference type="ARBA" id="ARBA00022448"/>
    </source>
</evidence>
<feature type="transmembrane region" description="Helical" evidence="9">
    <location>
        <begin position="212"/>
        <end position="232"/>
    </location>
</feature>
<dbReference type="OrthoDB" id="271506at2759"/>
<name>A0A7D8Z3Z8_VANHU</name>
<dbReference type="InterPro" id="IPR006603">
    <property type="entry name" value="PQ-loop_rpt"/>
</dbReference>
<comment type="caution">
    <text evidence="10">The sequence shown here is derived from an EMBL/GenBank/DDBJ whole genome shotgun (WGS) entry which is preliminary data.</text>
</comment>
<keyword evidence="5 8" id="KW-1133">Transmembrane helix</keyword>
<dbReference type="Gene3D" id="1.20.1280.290">
    <property type="match status" value="2"/>
</dbReference>
<evidence type="ECO:0000256" key="5">
    <source>
        <dbReference type="ARBA" id="ARBA00022989"/>
    </source>
</evidence>
<keyword evidence="2" id="KW-0813">Transport</keyword>
<keyword evidence="11" id="KW-1185">Reference proteome</keyword>
<organism evidence="10 11">
    <name type="scientific">Vanrija humicola</name>
    <name type="common">Yeast</name>
    <name type="synonym">Cryptococcus humicola</name>
    <dbReference type="NCBI Taxonomy" id="5417"/>
    <lineage>
        <taxon>Eukaryota</taxon>
        <taxon>Fungi</taxon>
        <taxon>Dikarya</taxon>
        <taxon>Basidiomycota</taxon>
        <taxon>Agaricomycotina</taxon>
        <taxon>Tremellomycetes</taxon>
        <taxon>Trichosporonales</taxon>
        <taxon>Trichosporonaceae</taxon>
        <taxon>Vanrija</taxon>
    </lineage>
</organism>
<feature type="transmembrane region" description="Helical" evidence="9">
    <location>
        <begin position="244"/>
        <end position="267"/>
    </location>
</feature>
<protein>
    <recommendedName>
        <fullName evidence="8">Mannose-P-dolichol utilization defect 1 protein homolog</fullName>
    </recommendedName>
</protein>
<evidence type="ECO:0000256" key="9">
    <source>
        <dbReference type="SAM" id="Phobius"/>
    </source>
</evidence>
<evidence type="ECO:0000256" key="1">
    <source>
        <dbReference type="ARBA" id="ARBA00004141"/>
    </source>
</evidence>
<dbReference type="Pfam" id="PF04193">
    <property type="entry name" value="PQ-loop"/>
    <property type="match status" value="2"/>
</dbReference>
<feature type="transmembrane region" description="Helical" evidence="9">
    <location>
        <begin position="116"/>
        <end position="134"/>
    </location>
</feature>
<evidence type="ECO:0000256" key="3">
    <source>
        <dbReference type="ARBA" id="ARBA00022692"/>
    </source>
</evidence>
<proteinExistence type="inferred from homology"/>
<reference evidence="10 11" key="1">
    <citation type="journal article" date="2019" name="PLoS Genet.">
        <title>Convergent evolution of linked mating-type loci in basidiomycete fungi.</title>
        <authorList>
            <person name="Sun S."/>
            <person name="Coelho M.A."/>
            <person name="Heitman J."/>
            <person name="Nowrousian M."/>
        </authorList>
    </citation>
    <scope>NUCLEOTIDE SEQUENCE [LARGE SCALE GENOMIC DNA]</scope>
    <source>
        <strain evidence="10 11">CBS 4282</strain>
    </source>
</reference>
<dbReference type="PIRSF" id="PIRSF023381">
    <property type="entry name" value="MannP-dilichol_defect-1p"/>
    <property type="match status" value="1"/>
</dbReference>
<keyword evidence="3 8" id="KW-0812">Transmembrane</keyword>
<evidence type="ECO:0000313" key="11">
    <source>
        <dbReference type="Proteomes" id="UP000473826"/>
    </source>
</evidence>
<gene>
    <name evidence="10" type="ORF">VHUM_00581</name>
</gene>
<dbReference type="PANTHER" id="PTHR12226">
    <property type="entry name" value="MANNOSE-P-DOLICHOL UTILIZATION DEFECT 1 LEC35 -RELATED"/>
    <property type="match status" value="1"/>
</dbReference>
<keyword evidence="4" id="KW-0677">Repeat</keyword>
<comment type="subcellular location">
    <subcellularLocation>
        <location evidence="1 8">Membrane</location>
        <topology evidence="1 8">Multi-pass membrane protein</topology>
    </subcellularLocation>
</comment>
<sequence length="304" mass="33008">MSALHSAITTVTHNIPWVLRAPATALIGEKCYNVLIYDFNITEPECFKYALSKGLGFGIVVGGGIVKIPQIIKIVKTHSARGLSLSAYILETASYEISLAYATRAGFPFSTYGENFFITIQNFIITLMILYYAAPKGASYAGLGANPLSAPTHAIPRRVYVGAAIIASTCMFLWSTSLCPQGLLSFLQLCTIPLGILSKAPQILENHNNRSTGNLSAFAVFSALLGCLARLFTTKQEVKDPLVFWGFAGAALLNLVLAFQMIIYWKASDEPSIASRKIPTTIRADSPIRTEKVASTDGWARKQD</sequence>
<dbReference type="SMART" id="SM00679">
    <property type="entry name" value="CTNS"/>
    <property type="match status" value="2"/>
</dbReference>
<dbReference type="Proteomes" id="UP000473826">
    <property type="component" value="Unassembled WGS sequence"/>
</dbReference>
<evidence type="ECO:0000256" key="4">
    <source>
        <dbReference type="ARBA" id="ARBA00022737"/>
    </source>
</evidence>
<keyword evidence="6 8" id="KW-0472">Membrane</keyword>
<comment type="similarity">
    <text evidence="7 8">Belongs to the MPDU1 (TC 2.A.43.3) family.</text>
</comment>
<accession>A0A7D8Z3Z8</accession>
<feature type="transmembrane region" description="Helical" evidence="9">
    <location>
        <begin position="159"/>
        <end position="176"/>
    </location>
</feature>
<evidence type="ECO:0000256" key="8">
    <source>
        <dbReference type="PIRNR" id="PIRNR023381"/>
    </source>
</evidence>
<dbReference type="EMBL" id="QKWK01000001">
    <property type="protein sequence ID" value="TXT16078.1"/>
    <property type="molecule type" value="Genomic_DNA"/>
</dbReference>
<evidence type="ECO:0000313" key="10">
    <source>
        <dbReference type="EMBL" id="TXT16078.1"/>
    </source>
</evidence>
<dbReference type="InterPro" id="IPR016817">
    <property type="entry name" value="MannP-dilichol_defect-1"/>
</dbReference>
<dbReference type="GO" id="GO:0016020">
    <property type="term" value="C:membrane"/>
    <property type="evidence" value="ECO:0007669"/>
    <property type="project" value="UniProtKB-SubCell"/>
</dbReference>
<feature type="transmembrane region" description="Helical" evidence="9">
    <location>
        <begin position="182"/>
        <end position="200"/>
    </location>
</feature>
<dbReference type="FunFam" id="1.20.1280.290:FF:000006">
    <property type="entry name" value="mannose-P-dolichol utilization defect 1 protein"/>
    <property type="match status" value="1"/>
</dbReference>
<dbReference type="AlphaFoldDB" id="A0A7D8Z3Z8"/>